<dbReference type="AlphaFoldDB" id="A0A382LXS4"/>
<evidence type="ECO:0000313" key="1">
    <source>
        <dbReference type="EMBL" id="SVC41376.1"/>
    </source>
</evidence>
<name>A0A382LXS4_9ZZZZ</name>
<sequence length="168" mass="18038">MTRYRYHAVLLLFLLLLFATPVVGQEAGQRARGEIIPASVHFGLFPTSTVEGVLTPDLQQLEMGDGTIIARDDLINPEYFASYRPNFFVTVLGGGVVGVVGKFVLDQIGGRVVCGALSSSTPGESGYDECVGHDSGPFTYPVTFGLGAAVGASLWVIPSAWRSDWKPW</sequence>
<reference evidence="1" key="1">
    <citation type="submission" date="2018-05" db="EMBL/GenBank/DDBJ databases">
        <authorList>
            <person name="Lanie J.A."/>
            <person name="Ng W.-L."/>
            <person name="Kazmierczak K.M."/>
            <person name="Andrzejewski T.M."/>
            <person name="Davidsen T.M."/>
            <person name="Wayne K.J."/>
            <person name="Tettelin H."/>
            <person name="Glass J.I."/>
            <person name="Rusch D."/>
            <person name="Podicherti R."/>
            <person name="Tsui H.-C.T."/>
            <person name="Winkler M.E."/>
        </authorList>
    </citation>
    <scope>NUCLEOTIDE SEQUENCE</scope>
</reference>
<gene>
    <name evidence="1" type="ORF">METZ01_LOCUS294230</name>
</gene>
<protein>
    <submittedName>
        <fullName evidence="1">Uncharacterized protein</fullName>
    </submittedName>
</protein>
<dbReference type="EMBL" id="UINC01089903">
    <property type="protein sequence ID" value="SVC41376.1"/>
    <property type="molecule type" value="Genomic_DNA"/>
</dbReference>
<proteinExistence type="predicted"/>
<accession>A0A382LXS4</accession>
<organism evidence="1">
    <name type="scientific">marine metagenome</name>
    <dbReference type="NCBI Taxonomy" id="408172"/>
    <lineage>
        <taxon>unclassified sequences</taxon>
        <taxon>metagenomes</taxon>
        <taxon>ecological metagenomes</taxon>
    </lineage>
</organism>